<dbReference type="Proteomes" id="UP001143810">
    <property type="component" value="Unassembled WGS sequence"/>
</dbReference>
<dbReference type="RefSeq" id="WP_257941507.1">
    <property type="nucleotide sequence ID" value="NZ_JAMZEE010000129.1"/>
</dbReference>
<gene>
    <name evidence="1" type="ORF">M1B78_18485</name>
</gene>
<accession>A0A9X2SX85</accession>
<sequence>MAEKQDIPMNQFQVVTDAAYIYAEATNGSQVKIKKSDLIELIKSGLGYSYLKNNPNEIIEDCNIYNHFSKNGLYVVDESTQNRPPESNYRAILLVLSRNGYHYQEYIEVTTGKRYYRYYTSAWSSWKSIMLT</sequence>
<name>A0A9X2SX85_9BACE</name>
<protein>
    <submittedName>
        <fullName evidence="1">Pyocin knob domain-containing protein</fullName>
    </submittedName>
</protein>
<reference evidence="1" key="2">
    <citation type="submission" date="2022-04" db="EMBL/GenBank/DDBJ databases">
        <authorList>
            <person name="Fokt H."/>
            <person name="Baines J."/>
        </authorList>
    </citation>
    <scope>NUCLEOTIDE SEQUENCE</scope>
    <source>
        <strain evidence="1">KH569_7</strain>
    </source>
</reference>
<comment type="caution">
    <text evidence="1">The sequence shown here is derived from an EMBL/GenBank/DDBJ whole genome shotgun (WGS) entry which is preliminary data.</text>
</comment>
<evidence type="ECO:0000313" key="2">
    <source>
        <dbReference type="Proteomes" id="UP001143810"/>
    </source>
</evidence>
<dbReference type="CDD" id="cd19958">
    <property type="entry name" value="pyocin_knob"/>
    <property type="match status" value="1"/>
</dbReference>
<dbReference type="EMBL" id="JAMZEE010000129">
    <property type="protein sequence ID" value="MCR6510074.1"/>
    <property type="molecule type" value="Genomic_DNA"/>
</dbReference>
<reference evidence="1" key="1">
    <citation type="journal article" date="2022" name="Arch. Microbiol.">
        <title>Bacteroides muris sp. nov. isolated from the cecum of wild-derived house mice.</title>
        <authorList>
            <person name="Fokt H."/>
            <person name="Unni R."/>
            <person name="Repnik U."/>
            <person name="Schmitz R.A."/>
            <person name="Bramkamp M."/>
            <person name="Baines J.F."/>
            <person name="Unterweger D."/>
        </authorList>
    </citation>
    <scope>NUCLEOTIDE SEQUENCE</scope>
    <source>
        <strain evidence="1">KH569_7</strain>
    </source>
</reference>
<proteinExistence type="predicted"/>
<evidence type="ECO:0000313" key="1">
    <source>
        <dbReference type="EMBL" id="MCR6510074.1"/>
    </source>
</evidence>
<dbReference type="AlphaFoldDB" id="A0A9X2SX85"/>
<organism evidence="1 2">
    <name type="scientific">Bacteroides muris</name>
    <name type="common">ex Fokt et al. 2023</name>
    <dbReference type="NCBI Taxonomy" id="2937417"/>
    <lineage>
        <taxon>Bacteria</taxon>
        <taxon>Pseudomonadati</taxon>
        <taxon>Bacteroidota</taxon>
        <taxon>Bacteroidia</taxon>
        <taxon>Bacteroidales</taxon>
        <taxon>Bacteroidaceae</taxon>
        <taxon>Bacteroides</taxon>
    </lineage>
</organism>